<dbReference type="EC" id="3.6.1.-" evidence="10"/>
<dbReference type="GO" id="GO:0019843">
    <property type="term" value="F:rRNA binding"/>
    <property type="evidence" value="ECO:0007669"/>
    <property type="project" value="UniProtKB-KW"/>
</dbReference>
<dbReference type="InterPro" id="IPR027417">
    <property type="entry name" value="P-loop_NTPase"/>
</dbReference>
<dbReference type="HAMAP" id="MF_01820">
    <property type="entry name" value="GTPase_RsgA"/>
    <property type="match status" value="1"/>
</dbReference>
<keyword evidence="4 10" id="KW-0699">rRNA-binding</keyword>
<feature type="binding site" evidence="10">
    <location>
        <position position="248"/>
    </location>
    <ligand>
        <name>Zn(2+)</name>
        <dbReference type="ChEBI" id="CHEBI:29105"/>
    </ligand>
</feature>
<comment type="cofactor">
    <cofactor evidence="10">
        <name>Zn(2+)</name>
        <dbReference type="ChEBI" id="CHEBI:29105"/>
    </cofactor>
    <text evidence="10">Binds 1 zinc ion per subunit.</text>
</comment>
<protein>
    <recommendedName>
        <fullName evidence="10">Small ribosomal subunit biogenesis GTPase RsgA</fullName>
        <ecNumber evidence="10">3.6.1.-</ecNumber>
    </recommendedName>
</protein>
<gene>
    <name evidence="10 13" type="primary">rsgA</name>
    <name evidence="13" type="ORF">IAB44_00975</name>
</gene>
<dbReference type="GO" id="GO:0046872">
    <property type="term" value="F:metal ion binding"/>
    <property type="evidence" value="ECO:0007669"/>
    <property type="project" value="UniProtKB-KW"/>
</dbReference>
<dbReference type="PROSITE" id="PS51721">
    <property type="entry name" value="G_CP"/>
    <property type="match status" value="1"/>
</dbReference>
<dbReference type="PANTHER" id="PTHR32120:SF11">
    <property type="entry name" value="SMALL RIBOSOMAL SUBUNIT BIOGENESIS GTPASE RSGA 1, MITOCHONDRIAL-RELATED"/>
    <property type="match status" value="1"/>
</dbReference>
<evidence type="ECO:0000256" key="1">
    <source>
        <dbReference type="ARBA" id="ARBA00022490"/>
    </source>
</evidence>
<comment type="function">
    <text evidence="10">One of several proteins that assist in the late maturation steps of the functional core of the 30S ribosomal subunit. Helps release RbfA from mature subunits. May play a role in the assembly of ribosomal proteins into the subunit. Circularly permuted GTPase that catalyzes slow GTP hydrolysis, GTPase activity is stimulated by the 30S ribosomal subunit.</text>
</comment>
<evidence type="ECO:0000256" key="7">
    <source>
        <dbReference type="ARBA" id="ARBA00022833"/>
    </source>
</evidence>
<keyword evidence="1 10" id="KW-0963">Cytoplasm</keyword>
<dbReference type="GO" id="GO:0005525">
    <property type="term" value="F:GTP binding"/>
    <property type="evidence" value="ECO:0007669"/>
    <property type="project" value="UniProtKB-UniRule"/>
</dbReference>
<keyword evidence="2 10" id="KW-0690">Ribosome biogenesis</keyword>
<dbReference type="SUPFAM" id="SSF52540">
    <property type="entry name" value="P-loop containing nucleoside triphosphate hydrolases"/>
    <property type="match status" value="1"/>
</dbReference>
<dbReference type="InterPro" id="IPR004881">
    <property type="entry name" value="Ribosome_biogen_GTPase_RsgA"/>
</dbReference>
<feature type="binding site" evidence="10">
    <location>
        <position position="253"/>
    </location>
    <ligand>
        <name>Zn(2+)</name>
        <dbReference type="ChEBI" id="CHEBI:29105"/>
    </ligand>
</feature>
<evidence type="ECO:0000259" key="11">
    <source>
        <dbReference type="PROSITE" id="PS50936"/>
    </source>
</evidence>
<dbReference type="GO" id="GO:0003924">
    <property type="term" value="F:GTPase activity"/>
    <property type="evidence" value="ECO:0007669"/>
    <property type="project" value="UniProtKB-UniRule"/>
</dbReference>
<dbReference type="AlphaFoldDB" id="A0A9D1EQZ0"/>
<feature type="binding site" evidence="10">
    <location>
        <position position="255"/>
    </location>
    <ligand>
        <name>Zn(2+)</name>
        <dbReference type="ChEBI" id="CHEBI:29105"/>
    </ligand>
</feature>
<comment type="subunit">
    <text evidence="10">Monomer. Associates with 30S ribosomal subunit, binds 16S rRNA.</text>
</comment>
<dbReference type="InterPro" id="IPR031944">
    <property type="entry name" value="RsgA_N"/>
</dbReference>
<dbReference type="PROSITE" id="PS50936">
    <property type="entry name" value="ENGC_GTPASE"/>
    <property type="match status" value="1"/>
</dbReference>
<feature type="binding site" evidence="10">
    <location>
        <begin position="166"/>
        <end position="174"/>
    </location>
    <ligand>
        <name>GTP</name>
        <dbReference type="ChEBI" id="CHEBI:37565"/>
    </ligand>
</feature>
<keyword evidence="8 10" id="KW-0694">RNA-binding</keyword>
<keyword evidence="5 10" id="KW-0547">Nucleotide-binding</keyword>
<dbReference type="GO" id="GO:0005737">
    <property type="term" value="C:cytoplasm"/>
    <property type="evidence" value="ECO:0007669"/>
    <property type="project" value="UniProtKB-SubCell"/>
</dbReference>
<comment type="subcellular location">
    <subcellularLocation>
        <location evidence="10">Cytoplasm</location>
    </subcellularLocation>
</comment>
<dbReference type="CDD" id="cd01854">
    <property type="entry name" value="YjeQ_EngC"/>
    <property type="match status" value="1"/>
</dbReference>
<comment type="caution">
    <text evidence="13">The sequence shown here is derived from an EMBL/GenBank/DDBJ whole genome shotgun (WGS) entry which is preliminary data.</text>
</comment>
<reference evidence="13" key="1">
    <citation type="submission" date="2020-10" db="EMBL/GenBank/DDBJ databases">
        <authorList>
            <person name="Gilroy R."/>
        </authorList>
    </citation>
    <scope>NUCLEOTIDE SEQUENCE</scope>
    <source>
        <strain evidence="13">CHK190-19873</strain>
    </source>
</reference>
<dbReference type="PANTHER" id="PTHR32120">
    <property type="entry name" value="SMALL RIBOSOMAL SUBUNIT BIOGENESIS GTPASE RSGA"/>
    <property type="match status" value="1"/>
</dbReference>
<dbReference type="Gene3D" id="1.10.40.50">
    <property type="entry name" value="Probable gtpase engc, domain 3"/>
    <property type="match status" value="1"/>
</dbReference>
<dbReference type="InterPro" id="IPR012340">
    <property type="entry name" value="NA-bd_OB-fold"/>
</dbReference>
<dbReference type="CDD" id="cd04466">
    <property type="entry name" value="S1_YloQ_GTPase"/>
    <property type="match status" value="1"/>
</dbReference>
<evidence type="ECO:0000256" key="10">
    <source>
        <dbReference type="HAMAP-Rule" id="MF_01820"/>
    </source>
</evidence>
<keyword evidence="7 10" id="KW-0862">Zinc</keyword>
<evidence type="ECO:0000256" key="5">
    <source>
        <dbReference type="ARBA" id="ARBA00022741"/>
    </source>
</evidence>
<evidence type="ECO:0000256" key="6">
    <source>
        <dbReference type="ARBA" id="ARBA00022801"/>
    </source>
</evidence>
<keyword evidence="3 10" id="KW-0479">Metal-binding</keyword>
<evidence type="ECO:0000256" key="2">
    <source>
        <dbReference type="ARBA" id="ARBA00022517"/>
    </source>
</evidence>
<evidence type="ECO:0000259" key="12">
    <source>
        <dbReference type="PROSITE" id="PS51721"/>
    </source>
</evidence>
<dbReference type="Gene3D" id="3.40.50.300">
    <property type="entry name" value="P-loop containing nucleotide triphosphate hydrolases"/>
    <property type="match status" value="1"/>
</dbReference>
<dbReference type="Pfam" id="PF03193">
    <property type="entry name" value="RsgA_GTPase"/>
    <property type="match status" value="1"/>
</dbReference>
<evidence type="ECO:0000256" key="9">
    <source>
        <dbReference type="ARBA" id="ARBA00023134"/>
    </source>
</evidence>
<evidence type="ECO:0000313" key="14">
    <source>
        <dbReference type="Proteomes" id="UP000823935"/>
    </source>
</evidence>
<dbReference type="NCBIfam" id="TIGR00157">
    <property type="entry name" value="ribosome small subunit-dependent GTPase A"/>
    <property type="match status" value="1"/>
</dbReference>
<dbReference type="SUPFAM" id="SSF50249">
    <property type="entry name" value="Nucleic acid-binding proteins"/>
    <property type="match status" value="1"/>
</dbReference>
<feature type="binding site" evidence="10">
    <location>
        <position position="261"/>
    </location>
    <ligand>
        <name>Zn(2+)</name>
        <dbReference type="ChEBI" id="CHEBI:29105"/>
    </ligand>
</feature>
<organism evidence="13 14">
    <name type="scientific">Candidatus Limivivens intestinipullorum</name>
    <dbReference type="NCBI Taxonomy" id="2840858"/>
    <lineage>
        <taxon>Bacteria</taxon>
        <taxon>Bacillati</taxon>
        <taxon>Bacillota</taxon>
        <taxon>Clostridia</taxon>
        <taxon>Lachnospirales</taxon>
        <taxon>Lachnospiraceae</taxon>
        <taxon>Lachnospiraceae incertae sedis</taxon>
        <taxon>Candidatus Limivivens</taxon>
    </lineage>
</organism>
<reference evidence="13" key="2">
    <citation type="journal article" date="2021" name="PeerJ">
        <title>Extensive microbial diversity within the chicken gut microbiome revealed by metagenomics and culture.</title>
        <authorList>
            <person name="Gilroy R."/>
            <person name="Ravi A."/>
            <person name="Getino M."/>
            <person name="Pursley I."/>
            <person name="Horton D.L."/>
            <person name="Alikhan N.F."/>
            <person name="Baker D."/>
            <person name="Gharbi K."/>
            <person name="Hall N."/>
            <person name="Watson M."/>
            <person name="Adriaenssens E.M."/>
            <person name="Foster-Nyarko E."/>
            <person name="Jarju S."/>
            <person name="Secka A."/>
            <person name="Antonio M."/>
            <person name="Oren A."/>
            <person name="Chaudhuri R.R."/>
            <person name="La Ragione R."/>
            <person name="Hildebrand F."/>
            <person name="Pallen M.J."/>
        </authorList>
    </citation>
    <scope>NUCLEOTIDE SEQUENCE</scope>
    <source>
        <strain evidence="13">CHK190-19873</strain>
    </source>
</reference>
<accession>A0A9D1EQZ0</accession>
<dbReference type="EMBL" id="DVIQ01000004">
    <property type="protein sequence ID" value="HIS30116.1"/>
    <property type="molecule type" value="Genomic_DNA"/>
</dbReference>
<sequence>MTGKITKGIGGFYYIHCMENGRLYECRAKGIFRKDKVKPLVGDNVGFEVIDEKERTGNLVRILPRKNTLIRPAVANIDQALLIFAVEQPKPSFYLMNRFLVMMAMQEVHTVLCFNKQDIGAEEDCQRLSDDLRGFGGKILFTSAQRQTGIDELRALLRGKTTSVAGPSGVGKSSLINLLCPDAKMETGGISRKIDRGRHTTRHCELFCVEENTFIMDTPGFSSLDLPFMEKEELKQYFPEFVRYEGQCRFQGCAHIKEPDCRVREAVDQGEISRARYEGYVSLYEELKERRKY</sequence>
<evidence type="ECO:0000256" key="3">
    <source>
        <dbReference type="ARBA" id="ARBA00022723"/>
    </source>
</evidence>
<dbReference type="InterPro" id="IPR010914">
    <property type="entry name" value="RsgA_GTPase_dom"/>
</dbReference>
<comment type="similarity">
    <text evidence="10">Belongs to the TRAFAC class YlqF/YawG GTPase family. RsgA subfamily.</text>
</comment>
<dbReference type="GO" id="GO:0042274">
    <property type="term" value="P:ribosomal small subunit biogenesis"/>
    <property type="evidence" value="ECO:0007669"/>
    <property type="project" value="UniProtKB-UniRule"/>
</dbReference>
<feature type="domain" description="CP-type G" evidence="12">
    <location>
        <begin position="66"/>
        <end position="224"/>
    </location>
</feature>
<evidence type="ECO:0000256" key="8">
    <source>
        <dbReference type="ARBA" id="ARBA00022884"/>
    </source>
</evidence>
<dbReference type="Proteomes" id="UP000823935">
    <property type="component" value="Unassembled WGS sequence"/>
</dbReference>
<feature type="domain" description="EngC GTPase" evidence="11">
    <location>
        <begin position="75"/>
        <end position="222"/>
    </location>
</feature>
<keyword evidence="9 10" id="KW-0342">GTP-binding</keyword>
<feature type="binding site" evidence="10">
    <location>
        <begin position="115"/>
        <end position="118"/>
    </location>
    <ligand>
        <name>GTP</name>
        <dbReference type="ChEBI" id="CHEBI:37565"/>
    </ligand>
</feature>
<evidence type="ECO:0000256" key="4">
    <source>
        <dbReference type="ARBA" id="ARBA00022730"/>
    </source>
</evidence>
<dbReference type="InterPro" id="IPR030378">
    <property type="entry name" value="G_CP_dom"/>
</dbReference>
<proteinExistence type="inferred from homology"/>
<dbReference type="Gene3D" id="2.40.50.140">
    <property type="entry name" value="Nucleic acid-binding proteins"/>
    <property type="match status" value="1"/>
</dbReference>
<evidence type="ECO:0000313" key="13">
    <source>
        <dbReference type="EMBL" id="HIS30116.1"/>
    </source>
</evidence>
<name>A0A9D1EQZ0_9FIRM</name>
<keyword evidence="6 10" id="KW-0378">Hydrolase</keyword>
<dbReference type="Pfam" id="PF16745">
    <property type="entry name" value="RsgA_N"/>
    <property type="match status" value="1"/>
</dbReference>